<evidence type="ECO:0000313" key="3">
    <source>
        <dbReference type="Proteomes" id="UP000247150"/>
    </source>
</evidence>
<dbReference type="EMBL" id="QGTW01000004">
    <property type="protein sequence ID" value="PWW29578.1"/>
    <property type="molecule type" value="Genomic_DNA"/>
</dbReference>
<evidence type="ECO:0000256" key="1">
    <source>
        <dbReference type="SAM" id="Phobius"/>
    </source>
</evidence>
<name>A0A2V2ZZL4_9BACI</name>
<dbReference type="AlphaFoldDB" id="A0A2V2ZZL4"/>
<feature type="transmembrane region" description="Helical" evidence="1">
    <location>
        <begin position="12"/>
        <end position="38"/>
    </location>
</feature>
<evidence type="ECO:0000313" key="2">
    <source>
        <dbReference type="EMBL" id="PWW29578.1"/>
    </source>
</evidence>
<keyword evidence="1" id="KW-1133">Transmembrane helix</keyword>
<gene>
    <name evidence="2" type="ORF">DFO73_104218</name>
</gene>
<sequence>MVQFFTKGILSGFVSGIFLGLFLKVIEVMSGVKVYTLLLNVDYIPILKNYSFPEFVEFLLHLIISVIVAAALFSIIKISMGTKANGVPDDIDLLLNRRPAFPNNSLVRSHP</sequence>
<proteinExistence type="predicted"/>
<dbReference type="RefSeq" id="WP_258309365.1">
    <property type="nucleotide sequence ID" value="NZ_QGTW01000004.1"/>
</dbReference>
<dbReference type="Proteomes" id="UP000247150">
    <property type="component" value="Unassembled WGS sequence"/>
</dbReference>
<comment type="caution">
    <text evidence="2">The sequence shown here is derived from an EMBL/GenBank/DDBJ whole genome shotgun (WGS) entry which is preliminary data.</text>
</comment>
<keyword evidence="1" id="KW-0472">Membrane</keyword>
<organism evidence="2 3">
    <name type="scientific">Cytobacillus oceanisediminis</name>
    <dbReference type="NCBI Taxonomy" id="665099"/>
    <lineage>
        <taxon>Bacteria</taxon>
        <taxon>Bacillati</taxon>
        <taxon>Bacillota</taxon>
        <taxon>Bacilli</taxon>
        <taxon>Bacillales</taxon>
        <taxon>Bacillaceae</taxon>
        <taxon>Cytobacillus</taxon>
    </lineage>
</organism>
<accession>A0A2V2ZZL4</accession>
<protein>
    <submittedName>
        <fullName evidence="2">Uncharacterized protein</fullName>
    </submittedName>
</protein>
<reference evidence="2 3" key="1">
    <citation type="submission" date="2018-05" db="EMBL/GenBank/DDBJ databases">
        <title>Freshwater and sediment microbial communities from various areas in North America, analyzing microbe dynamics in response to fracking.</title>
        <authorList>
            <person name="Lamendella R."/>
        </authorList>
    </citation>
    <scope>NUCLEOTIDE SEQUENCE [LARGE SCALE GENOMIC DNA]</scope>
    <source>
        <strain evidence="2 3">15_TX</strain>
    </source>
</reference>
<feature type="transmembrane region" description="Helical" evidence="1">
    <location>
        <begin position="58"/>
        <end position="76"/>
    </location>
</feature>
<keyword evidence="1" id="KW-0812">Transmembrane</keyword>